<dbReference type="Gene3D" id="3.40.50.11550">
    <property type="match status" value="1"/>
</dbReference>
<dbReference type="CDD" id="cd14727">
    <property type="entry name" value="ChanN-like"/>
    <property type="match status" value="1"/>
</dbReference>
<evidence type="ECO:0000313" key="4">
    <source>
        <dbReference type="Proteomes" id="UP001596422"/>
    </source>
</evidence>
<dbReference type="SUPFAM" id="SSF159501">
    <property type="entry name" value="EreA/ChaN-like"/>
    <property type="match status" value="1"/>
</dbReference>
<reference evidence="4" key="1">
    <citation type="journal article" date="2019" name="Int. J. Syst. Evol. Microbiol.">
        <title>The Global Catalogue of Microorganisms (GCM) 10K type strain sequencing project: providing services to taxonomists for standard genome sequencing and annotation.</title>
        <authorList>
            <consortium name="The Broad Institute Genomics Platform"/>
            <consortium name="The Broad Institute Genome Sequencing Center for Infectious Disease"/>
            <person name="Wu L."/>
            <person name="Ma J."/>
        </authorList>
    </citation>
    <scope>NUCLEOTIDE SEQUENCE [LARGE SCALE GENOMIC DNA]</scope>
    <source>
        <strain evidence="4">NBRC 111756</strain>
    </source>
</reference>
<comment type="caution">
    <text evidence="3">The sequence shown here is derived from an EMBL/GenBank/DDBJ whole genome shotgun (WGS) entry which is preliminary data.</text>
</comment>
<organism evidence="3 4">
    <name type="scientific">Marinobacterium aestuariivivens</name>
    <dbReference type="NCBI Taxonomy" id="1698799"/>
    <lineage>
        <taxon>Bacteria</taxon>
        <taxon>Pseudomonadati</taxon>
        <taxon>Pseudomonadota</taxon>
        <taxon>Gammaproteobacteria</taxon>
        <taxon>Oceanospirillales</taxon>
        <taxon>Oceanospirillaceae</taxon>
        <taxon>Marinobacterium</taxon>
    </lineage>
</organism>
<protein>
    <submittedName>
        <fullName evidence="3">ChaN family lipoprotein</fullName>
    </submittedName>
</protein>
<feature type="signal peptide" evidence="1">
    <location>
        <begin position="1"/>
        <end position="36"/>
    </location>
</feature>
<evidence type="ECO:0000256" key="1">
    <source>
        <dbReference type="SAM" id="SignalP"/>
    </source>
</evidence>
<evidence type="ECO:0000259" key="2">
    <source>
        <dbReference type="Pfam" id="PF04187"/>
    </source>
</evidence>
<dbReference type="InterPro" id="IPR007314">
    <property type="entry name" value="Cofac_haem-bd_dom"/>
</dbReference>
<feature type="domain" description="Haem-binding uptake Tiki superfamily ChaN" evidence="2">
    <location>
        <begin position="61"/>
        <end position="255"/>
    </location>
</feature>
<dbReference type="Proteomes" id="UP001596422">
    <property type="component" value="Unassembled WGS sequence"/>
</dbReference>
<evidence type="ECO:0000313" key="3">
    <source>
        <dbReference type="EMBL" id="MFC6673669.1"/>
    </source>
</evidence>
<dbReference type="Pfam" id="PF04187">
    <property type="entry name" value="Cofac_haem_bdg"/>
    <property type="match status" value="1"/>
</dbReference>
<dbReference type="RefSeq" id="WP_379912239.1">
    <property type="nucleotide sequence ID" value="NZ_JBHSWE010000001.1"/>
</dbReference>
<proteinExistence type="predicted"/>
<gene>
    <name evidence="3" type="ORF">ACFQDL_28940</name>
</gene>
<keyword evidence="1" id="KW-0732">Signal</keyword>
<accession>A0ABW2A893</accession>
<dbReference type="Gene3D" id="1.10.8.760">
    <property type="entry name" value="Haem-binding uptake, Tiki superfamily, ChaN, domain 2"/>
    <property type="match status" value="1"/>
</dbReference>
<feature type="chain" id="PRO_5045928736" evidence="1">
    <location>
        <begin position="37"/>
        <end position="303"/>
    </location>
</feature>
<name>A0ABW2A893_9GAMM</name>
<dbReference type="EMBL" id="JBHSWE010000001">
    <property type="protein sequence ID" value="MFC6673669.1"/>
    <property type="molecule type" value="Genomic_DNA"/>
</dbReference>
<keyword evidence="3" id="KW-0449">Lipoprotein</keyword>
<keyword evidence="4" id="KW-1185">Reference proteome</keyword>
<sequence>MPVHNRRHRPGTSTLRRAAGVMTLGLSLVLSTQAGAVTDTPKPGEILDLSRQETLSPDELYRRLDRAQLILIGEQHDNPRHHAVESLLLGELVRPGTAVVFEMLGPDLPLADLGVTSSKQELSTALEAGTGGWDWDSYAPLYRLTLEQGGKLVSGNLSREQINALYQGDETGLPEAETSSRGAISAAVRERLGEEIEQQHCEPVPEERLGPMVDIQLARDARMAAQLKQGADRQPAVLVAGGFHVRKDLGVPQQLDAADSAVVLLVSVRDSGRSLAAGSCSRHRLPITSGLPRPSRRAITAPK</sequence>